<sequence length="169" mass="18950">MRTTTLLGNLASVVLTSAVGGLATRPAVQSTWYRKLGKPRYQPPRWVFPVIWPALYADIAAVSSSTIDQLRNRQENRAARTFVVALGINLVLNAGWSWLFFNRRWLAVAVAANVALTTSSADLTRRAIGAVGLRAAPLALYPLWCAFVTQLSLHIWMINRRKRFERRDT</sequence>
<accession>A0A498PU40</accession>
<keyword evidence="4 6" id="KW-1133">Transmembrane helix</keyword>
<keyword evidence="8" id="KW-1185">Reference proteome</keyword>
<reference evidence="7 8" key="1">
    <citation type="submission" date="2018-09" db="EMBL/GenBank/DDBJ databases">
        <authorList>
            <person name="Tagini F."/>
        </authorList>
    </citation>
    <scope>NUCLEOTIDE SEQUENCE [LARGE SCALE GENOMIC DNA]</scope>
    <source>
        <strain evidence="7 8">MK136</strain>
    </source>
</reference>
<evidence type="ECO:0000256" key="3">
    <source>
        <dbReference type="ARBA" id="ARBA00022692"/>
    </source>
</evidence>
<evidence type="ECO:0000256" key="4">
    <source>
        <dbReference type="ARBA" id="ARBA00022989"/>
    </source>
</evidence>
<feature type="transmembrane region" description="Helical" evidence="6">
    <location>
        <begin position="47"/>
        <end position="67"/>
    </location>
</feature>
<keyword evidence="3 6" id="KW-0812">Transmembrane</keyword>
<gene>
    <name evidence="7" type="primary">crtK-2</name>
    <name evidence="7" type="ORF">LAUMK136_01096</name>
</gene>
<dbReference type="InterPro" id="IPR004307">
    <property type="entry name" value="TspO_MBR"/>
</dbReference>
<evidence type="ECO:0000256" key="1">
    <source>
        <dbReference type="ARBA" id="ARBA00004141"/>
    </source>
</evidence>
<dbReference type="Gene3D" id="1.20.1260.100">
    <property type="entry name" value="TspO/MBR protein"/>
    <property type="match status" value="1"/>
</dbReference>
<organism evidence="7 8">
    <name type="scientific">Mycobacterium attenuatum</name>
    <dbReference type="NCBI Taxonomy" id="2341086"/>
    <lineage>
        <taxon>Bacteria</taxon>
        <taxon>Bacillati</taxon>
        <taxon>Actinomycetota</taxon>
        <taxon>Actinomycetes</taxon>
        <taxon>Mycobacteriales</taxon>
        <taxon>Mycobacteriaceae</taxon>
        <taxon>Mycobacterium</taxon>
    </lineage>
</organism>
<dbReference type="PANTHER" id="PTHR10057:SF0">
    <property type="entry name" value="TRANSLOCATOR PROTEIN"/>
    <property type="match status" value="1"/>
</dbReference>
<evidence type="ECO:0000313" key="7">
    <source>
        <dbReference type="EMBL" id="VBA35613.1"/>
    </source>
</evidence>
<comment type="subcellular location">
    <subcellularLocation>
        <location evidence="1">Membrane</location>
        <topology evidence="1">Multi-pass membrane protein</topology>
    </subcellularLocation>
</comment>
<feature type="transmembrane region" description="Helical" evidence="6">
    <location>
        <begin position="139"/>
        <end position="158"/>
    </location>
</feature>
<dbReference type="AlphaFoldDB" id="A0A498PU40"/>
<name>A0A498PU40_9MYCO</name>
<dbReference type="Proteomes" id="UP000273307">
    <property type="component" value="Unassembled WGS sequence"/>
</dbReference>
<dbReference type="InterPro" id="IPR038330">
    <property type="entry name" value="TspO/MBR-related_sf"/>
</dbReference>
<dbReference type="EMBL" id="UPHP01000024">
    <property type="protein sequence ID" value="VBA35613.1"/>
    <property type="molecule type" value="Genomic_DNA"/>
</dbReference>
<evidence type="ECO:0000313" key="8">
    <source>
        <dbReference type="Proteomes" id="UP000273307"/>
    </source>
</evidence>
<dbReference type="CDD" id="cd15904">
    <property type="entry name" value="TSPO_MBR"/>
    <property type="match status" value="1"/>
</dbReference>
<dbReference type="GO" id="GO:0033013">
    <property type="term" value="P:tetrapyrrole metabolic process"/>
    <property type="evidence" value="ECO:0007669"/>
    <property type="project" value="UniProtKB-ARBA"/>
</dbReference>
<proteinExistence type="inferred from homology"/>
<dbReference type="Pfam" id="PF03073">
    <property type="entry name" value="TspO_MBR"/>
    <property type="match status" value="1"/>
</dbReference>
<keyword evidence="5 6" id="KW-0472">Membrane</keyword>
<protein>
    <submittedName>
        <fullName evidence="7">Tryptophan-rich protein TspO</fullName>
    </submittedName>
</protein>
<evidence type="ECO:0000256" key="6">
    <source>
        <dbReference type="SAM" id="Phobius"/>
    </source>
</evidence>
<dbReference type="PANTHER" id="PTHR10057">
    <property type="entry name" value="PERIPHERAL-TYPE BENZODIAZEPINE RECEPTOR"/>
    <property type="match status" value="1"/>
</dbReference>
<feature type="transmembrane region" description="Helical" evidence="6">
    <location>
        <begin position="79"/>
        <end position="101"/>
    </location>
</feature>
<dbReference type="RefSeq" id="WP_122525097.1">
    <property type="nucleotide sequence ID" value="NZ_UPHP01000024.1"/>
</dbReference>
<comment type="similarity">
    <text evidence="2">Belongs to the TspO/BZRP family.</text>
</comment>
<evidence type="ECO:0000256" key="5">
    <source>
        <dbReference type="ARBA" id="ARBA00023136"/>
    </source>
</evidence>
<dbReference type="OrthoDB" id="9795496at2"/>
<evidence type="ECO:0000256" key="2">
    <source>
        <dbReference type="ARBA" id="ARBA00007524"/>
    </source>
</evidence>
<dbReference type="GO" id="GO:0016020">
    <property type="term" value="C:membrane"/>
    <property type="evidence" value="ECO:0007669"/>
    <property type="project" value="UniProtKB-SubCell"/>
</dbReference>